<protein>
    <submittedName>
        <fullName evidence="8">Endonuclease</fullName>
    </submittedName>
</protein>
<proteinExistence type="predicted"/>
<dbReference type="CDD" id="cd11010">
    <property type="entry name" value="S1-P1_nuclease"/>
    <property type="match status" value="1"/>
</dbReference>
<evidence type="ECO:0000256" key="2">
    <source>
        <dbReference type="ARBA" id="ARBA00022723"/>
    </source>
</evidence>
<gene>
    <name evidence="8" type="ORF">GCM10010990_24880</name>
</gene>
<keyword evidence="7" id="KW-0732">Signal</keyword>
<evidence type="ECO:0000256" key="6">
    <source>
        <dbReference type="ARBA" id="ARBA00023180"/>
    </source>
</evidence>
<reference evidence="8" key="2">
    <citation type="submission" date="2020-09" db="EMBL/GenBank/DDBJ databases">
        <authorList>
            <person name="Sun Q."/>
            <person name="Zhou Y."/>
        </authorList>
    </citation>
    <scope>NUCLEOTIDE SEQUENCE</scope>
    <source>
        <strain evidence="8">CGMCC 1.15360</strain>
    </source>
</reference>
<evidence type="ECO:0000256" key="5">
    <source>
        <dbReference type="ARBA" id="ARBA00023157"/>
    </source>
</evidence>
<evidence type="ECO:0000256" key="3">
    <source>
        <dbReference type="ARBA" id="ARBA00022759"/>
    </source>
</evidence>
<dbReference type="PANTHER" id="PTHR33146:SF26">
    <property type="entry name" value="ENDONUCLEASE 4"/>
    <property type="match status" value="1"/>
</dbReference>
<feature type="chain" id="PRO_5037126787" evidence="7">
    <location>
        <begin position="30"/>
        <end position="268"/>
    </location>
</feature>
<evidence type="ECO:0000256" key="1">
    <source>
        <dbReference type="ARBA" id="ARBA00022722"/>
    </source>
</evidence>
<keyword evidence="5" id="KW-1015">Disulfide bond</keyword>
<keyword evidence="6" id="KW-0325">Glycoprotein</keyword>
<dbReference type="AlphaFoldDB" id="A0A916Z569"/>
<comment type="caution">
    <text evidence="8">The sequence shown here is derived from an EMBL/GenBank/DDBJ whole genome shotgun (WGS) entry which is preliminary data.</text>
</comment>
<keyword evidence="1" id="KW-0540">Nuclease</keyword>
<sequence>MRSRRFTGRLLCAVAAASLALTASQPAMAWGKNGHRIVGEIASQYLSPQAKAAVVEILGSESMAEAANYPDFMRASGDPFWEEQVYPWHWVTVPKGETYDEVGPPEEGDAVTGIAYFSDILRDPDASLSDKQGALRYIIHAVGDLAQPLHNGNGTDRGGNQRQVNWFGKPTNLHSVWDSLMIEDQQLSYSEYAKLLEERLTPEEMREWANPHPKAWVAEGTALRDTIYPEGDDLSYTYIFAHKAQMEGQLQRGGLRLAAYLNALYAPE</sequence>
<dbReference type="GO" id="GO:0003676">
    <property type="term" value="F:nucleic acid binding"/>
    <property type="evidence" value="ECO:0007669"/>
    <property type="project" value="InterPro"/>
</dbReference>
<keyword evidence="4" id="KW-0378">Hydrolase</keyword>
<evidence type="ECO:0000313" key="9">
    <source>
        <dbReference type="Proteomes" id="UP000612349"/>
    </source>
</evidence>
<dbReference type="Gene3D" id="1.10.575.10">
    <property type="entry name" value="P1 Nuclease"/>
    <property type="match status" value="1"/>
</dbReference>
<dbReference type="InterPro" id="IPR003154">
    <property type="entry name" value="S1/P1nuclease"/>
</dbReference>
<organism evidence="8 9">
    <name type="scientific">Croceicoccus mobilis</name>
    <dbReference type="NCBI Taxonomy" id="1703339"/>
    <lineage>
        <taxon>Bacteria</taxon>
        <taxon>Pseudomonadati</taxon>
        <taxon>Pseudomonadota</taxon>
        <taxon>Alphaproteobacteria</taxon>
        <taxon>Sphingomonadales</taxon>
        <taxon>Erythrobacteraceae</taxon>
        <taxon>Croceicoccus</taxon>
    </lineage>
</organism>
<keyword evidence="3 8" id="KW-0255">Endonuclease</keyword>
<name>A0A916Z569_9SPHN</name>
<dbReference type="GO" id="GO:0016788">
    <property type="term" value="F:hydrolase activity, acting on ester bonds"/>
    <property type="evidence" value="ECO:0007669"/>
    <property type="project" value="InterPro"/>
</dbReference>
<dbReference type="SUPFAM" id="SSF48537">
    <property type="entry name" value="Phospholipase C/P1 nuclease"/>
    <property type="match status" value="1"/>
</dbReference>
<feature type="signal peptide" evidence="7">
    <location>
        <begin position="1"/>
        <end position="29"/>
    </location>
</feature>
<evidence type="ECO:0000256" key="4">
    <source>
        <dbReference type="ARBA" id="ARBA00022801"/>
    </source>
</evidence>
<dbReference type="PANTHER" id="PTHR33146">
    <property type="entry name" value="ENDONUCLEASE 4"/>
    <property type="match status" value="1"/>
</dbReference>
<dbReference type="Pfam" id="PF02265">
    <property type="entry name" value="S1-P1_nuclease"/>
    <property type="match status" value="1"/>
</dbReference>
<dbReference type="Proteomes" id="UP000612349">
    <property type="component" value="Unassembled WGS sequence"/>
</dbReference>
<dbReference type="EMBL" id="BMIP01000005">
    <property type="protein sequence ID" value="GGD74256.1"/>
    <property type="molecule type" value="Genomic_DNA"/>
</dbReference>
<dbReference type="GO" id="GO:0046872">
    <property type="term" value="F:metal ion binding"/>
    <property type="evidence" value="ECO:0007669"/>
    <property type="project" value="UniProtKB-KW"/>
</dbReference>
<keyword evidence="9" id="KW-1185">Reference proteome</keyword>
<dbReference type="GO" id="GO:0004519">
    <property type="term" value="F:endonuclease activity"/>
    <property type="evidence" value="ECO:0007669"/>
    <property type="project" value="UniProtKB-KW"/>
</dbReference>
<evidence type="ECO:0000256" key="7">
    <source>
        <dbReference type="SAM" id="SignalP"/>
    </source>
</evidence>
<keyword evidence="2" id="KW-0479">Metal-binding</keyword>
<dbReference type="GO" id="GO:0006308">
    <property type="term" value="P:DNA catabolic process"/>
    <property type="evidence" value="ECO:0007669"/>
    <property type="project" value="InterPro"/>
</dbReference>
<dbReference type="InterPro" id="IPR008947">
    <property type="entry name" value="PLipase_C/P1_nuclease_dom_sf"/>
</dbReference>
<evidence type="ECO:0000313" key="8">
    <source>
        <dbReference type="EMBL" id="GGD74256.1"/>
    </source>
</evidence>
<dbReference type="RefSeq" id="WP_066776972.1">
    <property type="nucleotide sequence ID" value="NZ_BMIP01000005.1"/>
</dbReference>
<accession>A0A916Z569</accession>
<reference evidence="8" key="1">
    <citation type="journal article" date="2014" name="Int. J. Syst. Evol. Microbiol.">
        <title>Complete genome sequence of Corynebacterium casei LMG S-19264T (=DSM 44701T), isolated from a smear-ripened cheese.</title>
        <authorList>
            <consortium name="US DOE Joint Genome Institute (JGI-PGF)"/>
            <person name="Walter F."/>
            <person name="Albersmeier A."/>
            <person name="Kalinowski J."/>
            <person name="Ruckert C."/>
        </authorList>
    </citation>
    <scope>NUCLEOTIDE SEQUENCE</scope>
    <source>
        <strain evidence="8">CGMCC 1.15360</strain>
    </source>
</reference>
<dbReference type="OrthoDB" id="267579at2"/>